<reference evidence="1" key="1">
    <citation type="journal article" date="2014" name="Int. J. Syst. Evol. Microbiol.">
        <title>Complete genome sequence of Corynebacterium casei LMG S-19264T (=DSM 44701T), isolated from a smear-ripened cheese.</title>
        <authorList>
            <consortium name="US DOE Joint Genome Institute (JGI-PGF)"/>
            <person name="Walter F."/>
            <person name="Albersmeier A."/>
            <person name="Kalinowski J."/>
            <person name="Ruckert C."/>
        </authorList>
    </citation>
    <scope>NUCLEOTIDE SEQUENCE</scope>
    <source>
        <strain evidence="1">CGMCC 4.7272</strain>
    </source>
</reference>
<dbReference type="EMBL" id="BMMU01000018">
    <property type="protein sequence ID" value="GGJ48231.1"/>
    <property type="molecule type" value="Genomic_DNA"/>
</dbReference>
<gene>
    <name evidence="1" type="ORF">GCM10012282_51440</name>
</gene>
<reference evidence="1" key="2">
    <citation type="submission" date="2020-09" db="EMBL/GenBank/DDBJ databases">
        <authorList>
            <person name="Sun Q."/>
            <person name="Zhou Y."/>
        </authorList>
    </citation>
    <scope>NUCLEOTIDE SEQUENCE</scope>
    <source>
        <strain evidence="1">CGMCC 4.7272</strain>
    </source>
</reference>
<keyword evidence="2" id="KW-1185">Reference proteome</keyword>
<sequence>MNIKNVADSDLCGNHCQHLTRRSGTPAFWCSAGQSVGHRQIVDLTQGAASDRRPGRLVAIMSQDDGVQRWAPGYQGGPDPHRLRLRLRGGRARRRGWEPVLPSNPFKEACDA</sequence>
<organism evidence="1 2">
    <name type="scientific">Streptomyces lacrimifluminis</name>
    <dbReference type="NCBI Taxonomy" id="1500077"/>
    <lineage>
        <taxon>Bacteria</taxon>
        <taxon>Bacillati</taxon>
        <taxon>Actinomycetota</taxon>
        <taxon>Actinomycetes</taxon>
        <taxon>Kitasatosporales</taxon>
        <taxon>Streptomycetaceae</taxon>
        <taxon>Streptomyces</taxon>
    </lineage>
</organism>
<proteinExistence type="predicted"/>
<name>A0A917P0H8_9ACTN</name>
<protein>
    <submittedName>
        <fullName evidence="1">Uncharacterized protein</fullName>
    </submittedName>
</protein>
<accession>A0A917P0H8</accession>
<dbReference type="AlphaFoldDB" id="A0A917P0H8"/>
<comment type="caution">
    <text evidence="1">The sequence shown here is derived from an EMBL/GenBank/DDBJ whole genome shotgun (WGS) entry which is preliminary data.</text>
</comment>
<dbReference type="Proteomes" id="UP000625682">
    <property type="component" value="Unassembled WGS sequence"/>
</dbReference>
<evidence type="ECO:0000313" key="1">
    <source>
        <dbReference type="EMBL" id="GGJ48231.1"/>
    </source>
</evidence>
<evidence type="ECO:0000313" key="2">
    <source>
        <dbReference type="Proteomes" id="UP000625682"/>
    </source>
</evidence>